<keyword evidence="2 6" id="KW-0812">Transmembrane</keyword>
<dbReference type="PANTHER" id="PTHR47704:SF1">
    <property type="entry name" value="POTASSIUM TRANSPORTER KIMA"/>
    <property type="match status" value="1"/>
</dbReference>
<dbReference type="GeneID" id="91569109"/>
<feature type="region of interest" description="Disordered" evidence="5">
    <location>
        <begin position="1"/>
        <end position="28"/>
    </location>
</feature>
<keyword evidence="3 6" id="KW-1133">Transmembrane helix</keyword>
<keyword evidence="4 6" id="KW-0472">Membrane</keyword>
<name>A0ABS4Y2V4_9ACTN</name>
<gene>
    <name evidence="7" type="ORF">JO379_002246</name>
</gene>
<feature type="transmembrane region" description="Helical" evidence="6">
    <location>
        <begin position="154"/>
        <end position="173"/>
    </location>
</feature>
<feature type="transmembrane region" description="Helical" evidence="6">
    <location>
        <begin position="180"/>
        <end position="201"/>
    </location>
</feature>
<evidence type="ECO:0000313" key="8">
    <source>
        <dbReference type="Proteomes" id="UP001519291"/>
    </source>
</evidence>
<evidence type="ECO:0000256" key="5">
    <source>
        <dbReference type="SAM" id="MobiDB-lite"/>
    </source>
</evidence>
<dbReference type="PANTHER" id="PTHR47704">
    <property type="entry name" value="POTASSIUM TRANSPORTER KIMA"/>
    <property type="match status" value="1"/>
</dbReference>
<dbReference type="InterPro" id="IPR053153">
    <property type="entry name" value="APC_K+_Transporter"/>
</dbReference>
<keyword evidence="8" id="KW-1185">Reference proteome</keyword>
<dbReference type="Gene3D" id="1.20.1740.10">
    <property type="entry name" value="Amino acid/polyamine transporter I"/>
    <property type="match status" value="1"/>
</dbReference>
<accession>A0ABS4Y2V4</accession>
<evidence type="ECO:0000313" key="7">
    <source>
        <dbReference type="EMBL" id="MBP2402777.1"/>
    </source>
</evidence>
<comment type="caution">
    <text evidence="7">The sequence shown here is derived from an EMBL/GenBank/DDBJ whole genome shotgun (WGS) entry which is preliminary data.</text>
</comment>
<protein>
    <submittedName>
        <fullName evidence="7">Amino acid transporter</fullName>
    </submittedName>
</protein>
<dbReference type="InterPro" id="IPR002293">
    <property type="entry name" value="AA/rel_permease1"/>
</dbReference>
<evidence type="ECO:0000256" key="1">
    <source>
        <dbReference type="ARBA" id="ARBA00004141"/>
    </source>
</evidence>
<feature type="transmembrane region" description="Helical" evidence="6">
    <location>
        <begin position="419"/>
        <end position="438"/>
    </location>
</feature>
<dbReference type="Pfam" id="PF13520">
    <property type="entry name" value="AA_permease_2"/>
    <property type="match status" value="1"/>
</dbReference>
<evidence type="ECO:0000256" key="4">
    <source>
        <dbReference type="ARBA" id="ARBA00023136"/>
    </source>
</evidence>
<feature type="transmembrane region" description="Helical" evidence="6">
    <location>
        <begin position="266"/>
        <end position="288"/>
    </location>
</feature>
<feature type="transmembrane region" description="Helical" evidence="6">
    <location>
        <begin position="40"/>
        <end position="64"/>
    </location>
</feature>
<feature type="transmembrane region" description="Helical" evidence="6">
    <location>
        <begin position="221"/>
        <end position="246"/>
    </location>
</feature>
<feature type="transmembrane region" description="Helical" evidence="6">
    <location>
        <begin position="308"/>
        <end position="341"/>
    </location>
</feature>
<comment type="subcellular location">
    <subcellularLocation>
        <location evidence="1">Membrane</location>
        <topology evidence="1">Multi-pass membrane protein</topology>
    </subcellularLocation>
</comment>
<reference evidence="7 8" key="1">
    <citation type="submission" date="2021-03" db="EMBL/GenBank/DDBJ databases">
        <title>Sequencing the genomes of 1000 actinobacteria strains.</title>
        <authorList>
            <person name="Klenk H.-P."/>
        </authorList>
    </citation>
    <scope>NUCLEOTIDE SEQUENCE [LARGE SCALE GENOMIC DNA]</scope>
    <source>
        <strain evidence="7 8">DSM 41480</strain>
    </source>
</reference>
<feature type="transmembrane region" description="Helical" evidence="6">
    <location>
        <begin position="444"/>
        <end position="462"/>
    </location>
</feature>
<evidence type="ECO:0000256" key="6">
    <source>
        <dbReference type="SAM" id="Phobius"/>
    </source>
</evidence>
<feature type="transmembrane region" description="Helical" evidence="6">
    <location>
        <begin position="118"/>
        <end position="142"/>
    </location>
</feature>
<dbReference type="Proteomes" id="UP001519291">
    <property type="component" value="Unassembled WGS sequence"/>
</dbReference>
<feature type="transmembrane region" description="Helical" evidence="6">
    <location>
        <begin position="70"/>
        <end position="89"/>
    </location>
</feature>
<dbReference type="RefSeq" id="WP_209514820.1">
    <property type="nucleotide sequence ID" value="NZ_JAGIOH010000001.1"/>
</dbReference>
<feature type="compositionally biased region" description="Low complexity" evidence="5">
    <location>
        <begin position="629"/>
        <end position="642"/>
    </location>
</feature>
<feature type="transmembrane region" description="Helical" evidence="6">
    <location>
        <begin position="362"/>
        <end position="379"/>
    </location>
</feature>
<dbReference type="EMBL" id="JAGIOH010000001">
    <property type="protein sequence ID" value="MBP2402777.1"/>
    <property type="molecule type" value="Genomic_DNA"/>
</dbReference>
<organism evidence="7 8">
    <name type="scientific">Streptomyces syringium</name>
    <dbReference type="NCBI Taxonomy" id="76729"/>
    <lineage>
        <taxon>Bacteria</taxon>
        <taxon>Bacillati</taxon>
        <taxon>Actinomycetota</taxon>
        <taxon>Actinomycetes</taxon>
        <taxon>Kitasatosporales</taxon>
        <taxon>Streptomycetaceae</taxon>
        <taxon>Streptomyces</taxon>
    </lineage>
</organism>
<feature type="region of interest" description="Disordered" evidence="5">
    <location>
        <begin position="629"/>
        <end position="656"/>
    </location>
</feature>
<feature type="transmembrane region" description="Helical" evidence="6">
    <location>
        <begin position="385"/>
        <end position="407"/>
    </location>
</feature>
<feature type="compositionally biased region" description="Basic and acidic residues" evidence="5">
    <location>
        <begin position="1"/>
        <end position="11"/>
    </location>
</feature>
<evidence type="ECO:0000256" key="2">
    <source>
        <dbReference type="ARBA" id="ARBA00022692"/>
    </source>
</evidence>
<feature type="compositionally biased region" description="Low complexity" evidence="5">
    <location>
        <begin position="18"/>
        <end position="27"/>
    </location>
</feature>
<evidence type="ECO:0000256" key="3">
    <source>
        <dbReference type="ARBA" id="ARBA00022989"/>
    </source>
</evidence>
<sequence>MSMLANKHDRPAGTGEQPPDTGAAGPAADDRHRLTATQGLAALSLDAMASVAYGPEAIVLVLAAAGAHGLGFTLPVTLAIAALLAVLVASYRQVIAAFPDGGGSYAVAKRHLGRRTSLFTAASLVLDYVLNVAVSVTAGVAALTSAVPSLYDDRLWICLGVLALVTAVNLRGIVDSAKAFIIPTAVFVGSIMTVIVVGLFRDAPASTEAAAGHASVLSDNATTVGALLLLKAFAAGCSALTGVEAVANAVPSFRAPATRRAQRTEVALGALLGVMLIGLSVLIGRFHLQPVEGVTVLAQLADASLGHNWAFYVVQFATVVLLALAANTSFGGLPVLMGLLARDNYLPHVFGLKAERQVHRHGVLALAAVSALLLVFSGGDVNTLVPLFAIGVFVGFTICQVGMVRHWRQERSTGWLGKALLNGFGAVLTGVSAVVVTATKFTEGAWLIVVALPLLVLVFETVHGAYGRIGARLELGRVPEAPRRCHSVVVVPVSSLSRLTSKALTAAVSLGDEVVAVTVTQADPDGRAAAESLRRDWELWRPGVDLVELPAPSRSLGRPIVDYVREIADRHPDNRVTVLIPEVEPAHVWQRLLQNQRGAVVAHAVRRDTDAVICRLRFRIGAAQSGAAQAGAAQAGAAQSGAAQGGEPAGKADTRR</sequence>
<proteinExistence type="predicted"/>